<dbReference type="OrthoDB" id="10608403at2759"/>
<evidence type="ECO:0000256" key="1">
    <source>
        <dbReference type="SAM" id="Phobius"/>
    </source>
</evidence>
<dbReference type="AlphaFoldDB" id="A0A9N8F398"/>
<dbReference type="Proteomes" id="UP001153069">
    <property type="component" value="Unassembled WGS sequence"/>
</dbReference>
<keyword evidence="1" id="KW-0472">Membrane</keyword>
<reference evidence="3" key="1">
    <citation type="submission" date="2020-06" db="EMBL/GenBank/DDBJ databases">
        <authorList>
            <consortium name="Plant Systems Biology data submission"/>
        </authorList>
    </citation>
    <scope>NUCLEOTIDE SEQUENCE</scope>
    <source>
        <strain evidence="3">D6</strain>
    </source>
</reference>
<feature type="chain" id="PRO_5040412373" description="Transmembrane protein" evidence="2">
    <location>
        <begin position="21"/>
        <end position="95"/>
    </location>
</feature>
<protein>
    <recommendedName>
        <fullName evidence="5">Transmembrane protein</fullName>
    </recommendedName>
</protein>
<gene>
    <name evidence="3" type="ORF">SEMRO_4235_G353470.1</name>
</gene>
<name>A0A9N8F398_9STRA</name>
<feature type="transmembrane region" description="Helical" evidence="1">
    <location>
        <begin position="72"/>
        <end position="93"/>
    </location>
</feature>
<evidence type="ECO:0000313" key="4">
    <source>
        <dbReference type="Proteomes" id="UP001153069"/>
    </source>
</evidence>
<keyword evidence="2" id="KW-0732">Signal</keyword>
<sequence length="95" mass="9843">MNKFFALVIAALFVVNGVTAFTNVKAPVSVTTAPVASFSPFVAETSTSLNLKVKVDPEQSKNRSNPAAMKGAAYGGSIAIAVLLPVAFLVWAATK</sequence>
<dbReference type="EMBL" id="CAICTM010004233">
    <property type="protein sequence ID" value="CAB9531902.1"/>
    <property type="molecule type" value="Genomic_DNA"/>
</dbReference>
<keyword evidence="4" id="KW-1185">Reference proteome</keyword>
<keyword evidence="1" id="KW-0812">Transmembrane</keyword>
<comment type="caution">
    <text evidence="3">The sequence shown here is derived from an EMBL/GenBank/DDBJ whole genome shotgun (WGS) entry which is preliminary data.</text>
</comment>
<proteinExistence type="predicted"/>
<evidence type="ECO:0008006" key="5">
    <source>
        <dbReference type="Google" id="ProtNLM"/>
    </source>
</evidence>
<accession>A0A9N8F398</accession>
<evidence type="ECO:0000313" key="3">
    <source>
        <dbReference type="EMBL" id="CAB9531902.1"/>
    </source>
</evidence>
<evidence type="ECO:0000256" key="2">
    <source>
        <dbReference type="SAM" id="SignalP"/>
    </source>
</evidence>
<organism evidence="3 4">
    <name type="scientific">Seminavis robusta</name>
    <dbReference type="NCBI Taxonomy" id="568900"/>
    <lineage>
        <taxon>Eukaryota</taxon>
        <taxon>Sar</taxon>
        <taxon>Stramenopiles</taxon>
        <taxon>Ochrophyta</taxon>
        <taxon>Bacillariophyta</taxon>
        <taxon>Bacillariophyceae</taxon>
        <taxon>Bacillariophycidae</taxon>
        <taxon>Naviculales</taxon>
        <taxon>Naviculaceae</taxon>
        <taxon>Seminavis</taxon>
    </lineage>
</organism>
<keyword evidence="1" id="KW-1133">Transmembrane helix</keyword>
<feature type="signal peptide" evidence="2">
    <location>
        <begin position="1"/>
        <end position="20"/>
    </location>
</feature>